<dbReference type="CDD" id="cd05327">
    <property type="entry name" value="retinol-DH_like_SDR_c_like"/>
    <property type="match status" value="1"/>
</dbReference>
<proteinExistence type="predicted"/>
<keyword evidence="3" id="KW-1185">Reference proteome</keyword>
<gene>
    <name evidence="2" type="ORF">G4D63_13735</name>
</gene>
<dbReference type="Pfam" id="PF00106">
    <property type="entry name" value="adh_short"/>
    <property type="match status" value="1"/>
</dbReference>
<dbReference type="InterPro" id="IPR036291">
    <property type="entry name" value="NAD(P)-bd_dom_sf"/>
</dbReference>
<dbReference type="PANTHER" id="PTHR43157">
    <property type="entry name" value="PHOSPHATIDYLINOSITOL-GLYCAN BIOSYNTHESIS CLASS F PROTEIN-RELATED"/>
    <property type="match status" value="1"/>
</dbReference>
<dbReference type="PRINTS" id="PR00081">
    <property type="entry name" value="GDHRDH"/>
</dbReference>
<dbReference type="EMBL" id="JAAIWM010000004">
    <property type="protein sequence ID" value="NEY72794.1"/>
    <property type="molecule type" value="Genomic_DNA"/>
</dbReference>
<sequence>MSSQEGKIAIITGANSGLGLETAKALVERGANVILAVRNLSKGEEAKQFIISQTKTEFSSRLVVMSLDLGDLQSIKRFAESFQATYNQLHMLINNAGVMVPPFSKTKDGFELQFGTNHLGHFALTGLLLPVLKKTEDARIITLSSIAHRGAEIYFDNLDGEKGYKAGKFYGQSKLANLYFAIALDEKLKEASSNIKSIGCHPGISSTNLFRLGRETSPWFVKLLLPLISQSAEKGALPILYSATHPDLQGGEYIGPNGAGNRKGFPAIEKPHQSAANREVMDRLWHRSEELTGVTFALEN</sequence>
<accession>A0A6M0Q8X0</accession>
<dbReference type="AlphaFoldDB" id="A0A6M0Q8X0"/>
<dbReference type="Proteomes" id="UP000481043">
    <property type="component" value="Unassembled WGS sequence"/>
</dbReference>
<comment type="caution">
    <text evidence="2">The sequence shown here is derived from an EMBL/GenBank/DDBJ whole genome shotgun (WGS) entry which is preliminary data.</text>
</comment>
<evidence type="ECO:0000313" key="2">
    <source>
        <dbReference type="EMBL" id="NEY72794.1"/>
    </source>
</evidence>
<name>A0A6M0Q8X0_9BACI</name>
<organism evidence="2 3">
    <name type="scientific">Bacillus mesophilus</name>
    <dbReference type="NCBI Taxonomy" id="1808955"/>
    <lineage>
        <taxon>Bacteria</taxon>
        <taxon>Bacillati</taxon>
        <taxon>Bacillota</taxon>
        <taxon>Bacilli</taxon>
        <taxon>Bacillales</taxon>
        <taxon>Bacillaceae</taxon>
        <taxon>Bacillus</taxon>
    </lineage>
</organism>
<protein>
    <submittedName>
        <fullName evidence="2">SDR family NAD(P)-dependent oxidoreductase</fullName>
    </submittedName>
</protein>
<dbReference type="InterPro" id="IPR002347">
    <property type="entry name" value="SDR_fam"/>
</dbReference>
<dbReference type="PANTHER" id="PTHR43157:SF31">
    <property type="entry name" value="PHOSPHATIDYLINOSITOL-GLYCAN BIOSYNTHESIS CLASS F PROTEIN"/>
    <property type="match status" value="1"/>
</dbReference>
<reference evidence="2 3" key="1">
    <citation type="submission" date="2020-02" db="EMBL/GenBank/DDBJ databases">
        <title>Bacillus aquiflavi sp. nov., isolated from yellow water of strong flavor Chinese baijiu in Yibin region of China.</title>
        <authorList>
            <person name="Xie J."/>
        </authorList>
    </citation>
    <scope>NUCLEOTIDE SEQUENCE [LARGE SCALE GENOMIC DNA]</scope>
    <source>
        <strain evidence="2 3">SA4</strain>
    </source>
</reference>
<evidence type="ECO:0000256" key="1">
    <source>
        <dbReference type="ARBA" id="ARBA00023002"/>
    </source>
</evidence>
<dbReference type="Gene3D" id="3.40.50.720">
    <property type="entry name" value="NAD(P)-binding Rossmann-like Domain"/>
    <property type="match status" value="1"/>
</dbReference>
<dbReference type="NCBIfam" id="NF004846">
    <property type="entry name" value="PRK06197.1"/>
    <property type="match status" value="1"/>
</dbReference>
<evidence type="ECO:0000313" key="3">
    <source>
        <dbReference type="Proteomes" id="UP000481043"/>
    </source>
</evidence>
<dbReference type="GO" id="GO:0016491">
    <property type="term" value="F:oxidoreductase activity"/>
    <property type="evidence" value="ECO:0007669"/>
    <property type="project" value="UniProtKB-KW"/>
</dbReference>
<keyword evidence="1" id="KW-0560">Oxidoreductase</keyword>
<dbReference type="SUPFAM" id="SSF51735">
    <property type="entry name" value="NAD(P)-binding Rossmann-fold domains"/>
    <property type="match status" value="1"/>
</dbReference>